<dbReference type="AlphaFoldDB" id="A0A6C2UC77"/>
<dbReference type="InterPro" id="IPR025657">
    <property type="entry name" value="RadC_JAB"/>
</dbReference>
<dbReference type="RefSeq" id="WP_136083163.1">
    <property type="nucleotide sequence ID" value="NZ_CAAHFG010000005.1"/>
</dbReference>
<dbReference type="NCBIfam" id="TIGR00608">
    <property type="entry name" value="radc"/>
    <property type="match status" value="1"/>
</dbReference>
<dbReference type="PANTHER" id="PTHR30471">
    <property type="entry name" value="DNA REPAIR PROTEIN RADC"/>
    <property type="match status" value="1"/>
</dbReference>
<evidence type="ECO:0000256" key="5">
    <source>
        <dbReference type="ARBA" id="ARBA00023049"/>
    </source>
</evidence>
<evidence type="ECO:0000256" key="4">
    <source>
        <dbReference type="ARBA" id="ARBA00022833"/>
    </source>
</evidence>
<evidence type="ECO:0000256" key="2">
    <source>
        <dbReference type="ARBA" id="ARBA00022723"/>
    </source>
</evidence>
<keyword evidence="3" id="KW-0378">Hydrolase</keyword>
<keyword evidence="5" id="KW-0482">Metalloprotease</keyword>
<dbReference type="Pfam" id="PF04002">
    <property type="entry name" value="RadC"/>
    <property type="match status" value="1"/>
</dbReference>
<dbReference type="GO" id="GO:0046872">
    <property type="term" value="F:metal ion binding"/>
    <property type="evidence" value="ECO:0007669"/>
    <property type="project" value="UniProtKB-KW"/>
</dbReference>
<evidence type="ECO:0000313" key="7">
    <source>
        <dbReference type="EMBL" id="VGO17675.1"/>
    </source>
</evidence>
<feature type="domain" description="MPN" evidence="6">
    <location>
        <begin position="20"/>
        <end position="140"/>
    </location>
</feature>
<evidence type="ECO:0000259" key="6">
    <source>
        <dbReference type="PROSITE" id="PS50249"/>
    </source>
</evidence>
<dbReference type="CDD" id="cd08071">
    <property type="entry name" value="MPN_DUF2466"/>
    <property type="match status" value="1"/>
</dbReference>
<evidence type="ECO:0000313" key="8">
    <source>
        <dbReference type="Proteomes" id="UP000366872"/>
    </source>
</evidence>
<dbReference type="GO" id="GO:0008237">
    <property type="term" value="F:metallopeptidase activity"/>
    <property type="evidence" value="ECO:0007669"/>
    <property type="project" value="UniProtKB-KW"/>
</dbReference>
<evidence type="ECO:0000256" key="1">
    <source>
        <dbReference type="ARBA" id="ARBA00022670"/>
    </source>
</evidence>
<keyword evidence="4" id="KW-0862">Zinc</keyword>
<dbReference type="InterPro" id="IPR001405">
    <property type="entry name" value="UPF0758"/>
</dbReference>
<proteinExistence type="predicted"/>
<keyword evidence="2" id="KW-0479">Metal-binding</keyword>
<dbReference type="InterPro" id="IPR037518">
    <property type="entry name" value="MPN"/>
</dbReference>
<dbReference type="EMBL" id="CAAHFG010000005">
    <property type="protein sequence ID" value="VGO17675.1"/>
    <property type="molecule type" value="Genomic_DNA"/>
</dbReference>
<reference evidence="7 8" key="1">
    <citation type="submission" date="2019-04" db="EMBL/GenBank/DDBJ databases">
        <authorList>
            <person name="Van Vliet M D."/>
        </authorList>
    </citation>
    <scope>NUCLEOTIDE SEQUENCE [LARGE SCALE GENOMIC DNA]</scope>
    <source>
        <strain evidence="7 8">F1</strain>
    </source>
</reference>
<keyword evidence="8" id="KW-1185">Reference proteome</keyword>
<gene>
    <name evidence="7" type="ORF">PDESU_06277</name>
</gene>
<dbReference type="PROSITE" id="PS01302">
    <property type="entry name" value="UPF0758"/>
    <property type="match status" value="1"/>
</dbReference>
<sequence>MVLTLQTELAVRETTEYGPKLIKPDDVAEYLRDMKLMTQEAFVVIGLNAKNCVINKHLVSIGTVSSTLVHPRECFKPVLLDCASSVILAHNHPSGDPTPSAEDIKITRQLVSAGEVLGIRVLDHVILGSDHLSLKEAGLVKF</sequence>
<dbReference type="PROSITE" id="PS50249">
    <property type="entry name" value="MPN"/>
    <property type="match status" value="1"/>
</dbReference>
<organism evidence="7 8">
    <name type="scientific">Pontiella desulfatans</name>
    <dbReference type="NCBI Taxonomy" id="2750659"/>
    <lineage>
        <taxon>Bacteria</taxon>
        <taxon>Pseudomonadati</taxon>
        <taxon>Kiritimatiellota</taxon>
        <taxon>Kiritimatiellia</taxon>
        <taxon>Kiritimatiellales</taxon>
        <taxon>Pontiellaceae</taxon>
        <taxon>Pontiella</taxon>
    </lineage>
</organism>
<evidence type="ECO:0000256" key="3">
    <source>
        <dbReference type="ARBA" id="ARBA00022801"/>
    </source>
</evidence>
<dbReference type="Gene3D" id="3.40.140.10">
    <property type="entry name" value="Cytidine Deaminase, domain 2"/>
    <property type="match status" value="1"/>
</dbReference>
<dbReference type="InterPro" id="IPR020891">
    <property type="entry name" value="UPF0758_CS"/>
</dbReference>
<keyword evidence="1" id="KW-0645">Protease</keyword>
<dbReference type="GO" id="GO:0006508">
    <property type="term" value="P:proteolysis"/>
    <property type="evidence" value="ECO:0007669"/>
    <property type="project" value="UniProtKB-KW"/>
</dbReference>
<accession>A0A6C2UC77</accession>
<dbReference type="PANTHER" id="PTHR30471:SF3">
    <property type="entry name" value="UPF0758 PROTEIN YEES-RELATED"/>
    <property type="match status" value="1"/>
</dbReference>
<dbReference type="Proteomes" id="UP000366872">
    <property type="component" value="Unassembled WGS sequence"/>
</dbReference>
<name>A0A6C2UC77_PONDE</name>
<protein>
    <recommendedName>
        <fullName evidence="6">MPN domain-containing protein</fullName>
    </recommendedName>
</protein>